<dbReference type="Proteomes" id="UP001385951">
    <property type="component" value="Unassembled WGS sequence"/>
</dbReference>
<feature type="compositionally biased region" description="Acidic residues" evidence="1">
    <location>
        <begin position="551"/>
        <end position="570"/>
    </location>
</feature>
<keyword evidence="4" id="KW-1185">Reference proteome</keyword>
<dbReference type="PANTHER" id="PTHR31131">
    <property type="entry name" value="CHROMOSOME 1, WHOLE GENOME SHOTGUN SEQUENCE"/>
    <property type="match status" value="1"/>
</dbReference>
<dbReference type="InterPro" id="IPR051719">
    <property type="entry name" value="CASTOR_mTORC1"/>
</dbReference>
<feature type="domain" description="CASTOR ACT" evidence="2">
    <location>
        <begin position="103"/>
        <end position="163"/>
    </location>
</feature>
<reference evidence="3 4" key="1">
    <citation type="submission" date="2022-09" db="EMBL/GenBank/DDBJ databases">
        <authorList>
            <person name="Palmer J.M."/>
        </authorList>
    </citation>
    <scope>NUCLEOTIDE SEQUENCE [LARGE SCALE GENOMIC DNA]</scope>
    <source>
        <strain evidence="3 4">DSM 7382</strain>
    </source>
</reference>
<name>A0AAW0FD73_9APHY</name>
<dbReference type="AlphaFoldDB" id="A0AAW0FD73"/>
<feature type="region of interest" description="Disordered" evidence="1">
    <location>
        <begin position="320"/>
        <end position="483"/>
    </location>
</feature>
<feature type="compositionally biased region" description="Low complexity" evidence="1">
    <location>
        <begin position="265"/>
        <end position="277"/>
    </location>
</feature>
<evidence type="ECO:0000313" key="3">
    <source>
        <dbReference type="EMBL" id="KAK7676910.1"/>
    </source>
</evidence>
<evidence type="ECO:0000256" key="1">
    <source>
        <dbReference type="SAM" id="MobiDB-lite"/>
    </source>
</evidence>
<accession>A0AAW0FD73</accession>
<dbReference type="GO" id="GO:0046394">
    <property type="term" value="P:carboxylic acid biosynthetic process"/>
    <property type="evidence" value="ECO:0007669"/>
    <property type="project" value="UniProtKB-ARBA"/>
</dbReference>
<evidence type="ECO:0000313" key="4">
    <source>
        <dbReference type="Proteomes" id="UP001385951"/>
    </source>
</evidence>
<dbReference type="InterPro" id="IPR045865">
    <property type="entry name" value="ACT-like_dom_sf"/>
</dbReference>
<protein>
    <recommendedName>
        <fullName evidence="2">CASTOR ACT domain-containing protein</fullName>
    </recommendedName>
</protein>
<sequence>MSDSVTISLLPGSLSIVHVPRSRIHGLCHPLLRQLLLPNPTFLNITCNEIELSIFAEHHVLQEFEPLVKKDSRRMKMRGRTSQPSHNTPKRSTEEWEPIEMSAEKWNVFQIDSHSSGLDTSGARIHELSAPLAAAGISILYQSSYMSDFIFVKEHRMQEVISLFASAGFDFYSSDPQLLTSTLTSPMLSPLSADDTSSINLLDLGTSITSTTISSENGAVLTRSRSSTDASQTFHSLSKLHLTEIHQTDNESDANDGVVKVPRTSASSRSQSHSPSSCDVQILNPDLTCIGLADESADMWTLKIMKLVAFPDMIPGVAASGTNSRSHSMPSPHIESRPASISPLRSQLAETETPLGPTSDSETESGGSRSDATTQVGPESPKYSRRGYSDSPLFEVPQDRPWTDADADDASSEGDSSEDGSFYSATPDVVQSPVEMTGEHRLGPTGTYIPRPHLSHLNTEDTTTSAQPKRRRRKRAVSEADSLRYPKPDPLVPFFSFTRTPEGSSLMGSVTLLAALFPPSERHMVICSGELDIQDSRAASPEKVTESLQTIDEDGPLESGISDEDGELPEPEGTMKCLQIDLRKFGLDKHGLVSRFSKTLEDNGINHMYSSTFKTANLLVDKAHAARAQALLRSC</sequence>
<dbReference type="InterPro" id="IPR027795">
    <property type="entry name" value="CASTOR_ACT_dom"/>
</dbReference>
<dbReference type="EMBL" id="JASBNA010000101">
    <property type="protein sequence ID" value="KAK7676910.1"/>
    <property type="molecule type" value="Genomic_DNA"/>
</dbReference>
<feature type="compositionally biased region" description="Polar residues" evidence="1">
    <location>
        <begin position="343"/>
        <end position="377"/>
    </location>
</feature>
<dbReference type="SUPFAM" id="SSF55021">
    <property type="entry name" value="ACT-like"/>
    <property type="match status" value="1"/>
</dbReference>
<feature type="compositionally biased region" description="Polar residues" evidence="1">
    <location>
        <begin position="320"/>
        <end position="329"/>
    </location>
</feature>
<proteinExistence type="predicted"/>
<feature type="region of interest" description="Disordered" evidence="1">
    <location>
        <begin position="245"/>
        <end position="280"/>
    </location>
</feature>
<gene>
    <name evidence="3" type="ORF">QCA50_020166</name>
</gene>
<feature type="compositionally biased region" description="Acidic residues" evidence="1">
    <location>
        <begin position="405"/>
        <end position="418"/>
    </location>
</feature>
<comment type="caution">
    <text evidence="3">The sequence shown here is derived from an EMBL/GenBank/DDBJ whole genome shotgun (WGS) entry which is preliminary data.</text>
</comment>
<evidence type="ECO:0000259" key="2">
    <source>
        <dbReference type="Pfam" id="PF13840"/>
    </source>
</evidence>
<feature type="region of interest" description="Disordered" evidence="1">
    <location>
        <begin position="72"/>
        <end position="96"/>
    </location>
</feature>
<organism evidence="3 4">
    <name type="scientific">Cerrena zonata</name>
    <dbReference type="NCBI Taxonomy" id="2478898"/>
    <lineage>
        <taxon>Eukaryota</taxon>
        <taxon>Fungi</taxon>
        <taxon>Dikarya</taxon>
        <taxon>Basidiomycota</taxon>
        <taxon>Agaricomycotina</taxon>
        <taxon>Agaricomycetes</taxon>
        <taxon>Polyporales</taxon>
        <taxon>Cerrenaceae</taxon>
        <taxon>Cerrena</taxon>
    </lineage>
</organism>
<dbReference type="GO" id="GO:0006520">
    <property type="term" value="P:amino acid metabolic process"/>
    <property type="evidence" value="ECO:0007669"/>
    <property type="project" value="UniProtKB-ARBA"/>
</dbReference>
<dbReference type="Pfam" id="PF13840">
    <property type="entry name" value="ACT_7"/>
    <property type="match status" value="1"/>
</dbReference>
<feature type="region of interest" description="Disordered" evidence="1">
    <location>
        <begin position="547"/>
        <end position="571"/>
    </location>
</feature>
<feature type="compositionally biased region" description="Polar residues" evidence="1">
    <location>
        <begin position="456"/>
        <end position="467"/>
    </location>
</feature>
<dbReference type="Gene3D" id="3.30.2130.10">
    <property type="entry name" value="VC0802-like"/>
    <property type="match status" value="2"/>
</dbReference>
<dbReference type="PANTHER" id="PTHR31131:SF6">
    <property type="entry name" value="CASTOR ACT DOMAIN-CONTAINING PROTEIN"/>
    <property type="match status" value="1"/>
</dbReference>